<name>A0A413IQ26_9BACT</name>
<gene>
    <name evidence="1" type="ORF">DXA50_06690</name>
</gene>
<dbReference type="OrthoDB" id="1097496at2"/>
<dbReference type="PROSITE" id="PS51257">
    <property type="entry name" value="PROKAR_LIPOPROTEIN"/>
    <property type="match status" value="1"/>
</dbReference>
<evidence type="ECO:0000313" key="1">
    <source>
        <dbReference type="EMBL" id="RGY19246.1"/>
    </source>
</evidence>
<dbReference type="Proteomes" id="UP000286063">
    <property type="component" value="Unassembled WGS sequence"/>
</dbReference>
<accession>A0A413IQ26</accession>
<dbReference type="AlphaFoldDB" id="A0A413IQ26"/>
<comment type="caution">
    <text evidence="1">The sequence shown here is derived from an EMBL/GenBank/DDBJ whole genome shotgun (WGS) entry which is preliminary data.</text>
</comment>
<organism evidence="1 2">
    <name type="scientific">Butyricimonas virosa</name>
    <dbReference type="NCBI Taxonomy" id="544645"/>
    <lineage>
        <taxon>Bacteria</taxon>
        <taxon>Pseudomonadati</taxon>
        <taxon>Bacteroidota</taxon>
        <taxon>Bacteroidia</taxon>
        <taxon>Bacteroidales</taxon>
        <taxon>Odoribacteraceae</taxon>
        <taxon>Butyricimonas</taxon>
    </lineage>
</organism>
<proteinExistence type="predicted"/>
<evidence type="ECO:0000313" key="2">
    <source>
        <dbReference type="Proteomes" id="UP000286063"/>
    </source>
</evidence>
<dbReference type="EMBL" id="QSCR01000007">
    <property type="protein sequence ID" value="RGY19246.1"/>
    <property type="molecule type" value="Genomic_DNA"/>
</dbReference>
<reference evidence="1 2" key="1">
    <citation type="submission" date="2018-08" db="EMBL/GenBank/DDBJ databases">
        <title>A genome reference for cultivated species of the human gut microbiota.</title>
        <authorList>
            <person name="Zou Y."/>
            <person name="Xue W."/>
            <person name="Luo G."/>
        </authorList>
    </citation>
    <scope>NUCLEOTIDE SEQUENCE [LARGE SCALE GENOMIC DNA]</scope>
    <source>
        <strain evidence="1 2">OF02-7</strain>
    </source>
</reference>
<sequence>MRKILYVLCLLTTLVACSDDDDKIITDYDKPYSKLPTSELRTLIEDNINSCITLVEEFAEMEENNSILDIMNYYGINFYFDISDFMNSRSSDQSKENTFTGMKLVWNKNKQDFDTTINAAGFMEAFFPSSKTDQSNNDLHFIATIDYSTGVYLKIEVSNGKEVLLHKAQQYNKETSEAIQTVKCPPYSATIKMEINDDDIISRFIMRRMPKEITLQKEGGDHYYISLNEENGNLHWVTDFNNIRIRTTIGQYKNIQPLIEEIHYTNEGRYNELATELIQKNMHESVIVFTDKDEKIGEWEFVNLMRNEENPFPLCKCTFQDGTELPFTLYMLLYLK</sequence>
<dbReference type="RefSeq" id="WP_117721732.1">
    <property type="nucleotide sequence ID" value="NZ_CAJUBB010000001.1"/>
</dbReference>
<protein>
    <submittedName>
        <fullName evidence="1">Uncharacterized protein</fullName>
    </submittedName>
</protein>